<dbReference type="OrthoDB" id="2589715at2759"/>
<dbReference type="CDD" id="cd11576">
    <property type="entry name" value="GH99_GH71_like_2"/>
    <property type="match status" value="1"/>
</dbReference>
<reference evidence="2" key="1">
    <citation type="journal article" date="2019" name="Environ. Microbiol.">
        <title>Fungal ecological strategies reflected in gene transcription - a case study of two litter decomposers.</title>
        <authorList>
            <person name="Barbi F."/>
            <person name="Kohler A."/>
            <person name="Barry K."/>
            <person name="Baskaran P."/>
            <person name="Daum C."/>
            <person name="Fauchery L."/>
            <person name="Ihrmark K."/>
            <person name="Kuo A."/>
            <person name="LaButti K."/>
            <person name="Lipzen A."/>
            <person name="Morin E."/>
            <person name="Grigoriev I.V."/>
            <person name="Henrissat B."/>
            <person name="Lindahl B."/>
            <person name="Martin F."/>
        </authorList>
    </citation>
    <scope>NUCLEOTIDE SEQUENCE</scope>
    <source>
        <strain evidence="2">JB14</strain>
    </source>
</reference>
<evidence type="ECO:0000313" key="3">
    <source>
        <dbReference type="Proteomes" id="UP000799118"/>
    </source>
</evidence>
<feature type="compositionally biased region" description="Pro residues" evidence="1">
    <location>
        <begin position="487"/>
        <end position="499"/>
    </location>
</feature>
<dbReference type="PROSITE" id="PS51257">
    <property type="entry name" value="PROKAR_LIPOPROTEIN"/>
    <property type="match status" value="1"/>
</dbReference>
<dbReference type="EMBL" id="ML769407">
    <property type="protein sequence ID" value="KAE9405653.1"/>
    <property type="molecule type" value="Genomic_DNA"/>
</dbReference>
<keyword evidence="3" id="KW-1185">Reference proteome</keyword>
<dbReference type="Gene3D" id="3.20.20.80">
    <property type="entry name" value="Glycosidases"/>
    <property type="match status" value="1"/>
</dbReference>
<organism evidence="2 3">
    <name type="scientific">Gymnopus androsaceus JB14</name>
    <dbReference type="NCBI Taxonomy" id="1447944"/>
    <lineage>
        <taxon>Eukaryota</taxon>
        <taxon>Fungi</taxon>
        <taxon>Dikarya</taxon>
        <taxon>Basidiomycota</taxon>
        <taxon>Agaricomycotina</taxon>
        <taxon>Agaricomycetes</taxon>
        <taxon>Agaricomycetidae</taxon>
        <taxon>Agaricales</taxon>
        <taxon>Marasmiineae</taxon>
        <taxon>Omphalotaceae</taxon>
        <taxon>Gymnopus</taxon>
    </lineage>
</organism>
<evidence type="ECO:0008006" key="4">
    <source>
        <dbReference type="Google" id="ProtNLM"/>
    </source>
</evidence>
<sequence>MSRAGVVQVERTDPSTIKHKFLVGYQGWFACRGDGAGLNEHGWSHWLKNNDGKLATDLWPDISEYPPSELFPVPGFKLKSGEQAFLFSSRNRATVQRHFNWMADHGVDGVFLQRFVGQCDPLNSKHKIILDWRDHVGENVRLAAEAAGRVFAIMYDVSGVDPNRVRQILKQDWLHLIRDRCVLDSPNYLKERSRPVVCLSGFGFCKTRHNPATIREIVSFFRECTPGGAYIIAGVPSHWRTADGDADPNPEFLNLWLNSFDAISPWTVGRYKNEEDATVFANEIMKQDIELINARNRDRPWQGLGSIDYIPVVLPGASGYNMSKGKWAFNNIKREGGHFLWRQIYNALSSGARILYGATWDEYDEGTALMPSIESKLLLPVSHRHPLMALDEDGYNVPSDWYMRICGLAAQYLHGESEIREAFPFERLQAYWTNAENVAGHQAHSQRRISSGAPSEDELPPPPYYFSQSRRSASTSPLSNRSSLLPPRGPRSRPLPPLPIGAGLPLQFSSLSLDNKITYPDSPIGNDASSGTDSPLDASTALRSWSSPIRDSRFSMPIDNRSVSMAGTRERAFSDPVDSTETLPNYPSALEEADDSPGQCYRIDDKDRSLSFLVKTIGAICKYVCV</sequence>
<protein>
    <recommendedName>
        <fullName evidence="4">Xylosidase/arabinosidase</fullName>
    </recommendedName>
</protein>
<evidence type="ECO:0000256" key="1">
    <source>
        <dbReference type="SAM" id="MobiDB-lite"/>
    </source>
</evidence>
<dbReference type="AlphaFoldDB" id="A0A6A4I720"/>
<accession>A0A6A4I720</accession>
<proteinExistence type="predicted"/>
<gene>
    <name evidence="2" type="ORF">BT96DRAFT_852438</name>
</gene>
<dbReference type="Proteomes" id="UP000799118">
    <property type="component" value="Unassembled WGS sequence"/>
</dbReference>
<name>A0A6A4I720_9AGAR</name>
<feature type="region of interest" description="Disordered" evidence="1">
    <location>
        <begin position="442"/>
        <end position="500"/>
    </location>
</feature>
<evidence type="ECO:0000313" key="2">
    <source>
        <dbReference type="EMBL" id="KAE9405653.1"/>
    </source>
</evidence>
<feature type="compositionally biased region" description="Low complexity" evidence="1">
    <location>
        <begin position="471"/>
        <end position="486"/>
    </location>
</feature>